<feature type="repeat" description="WD" evidence="3">
    <location>
        <begin position="173"/>
        <end position="212"/>
    </location>
</feature>
<dbReference type="CDD" id="cd00200">
    <property type="entry name" value="WD40"/>
    <property type="match status" value="1"/>
</dbReference>
<dbReference type="AlphaFoldDB" id="A0AAD7RUV5"/>
<dbReference type="PROSITE" id="PS00678">
    <property type="entry name" value="WD_REPEATS_1"/>
    <property type="match status" value="1"/>
</dbReference>
<proteinExistence type="predicted"/>
<protein>
    <recommendedName>
        <fullName evidence="7">F-box and WD repeat domain containing 10</fullName>
    </recommendedName>
</protein>
<dbReference type="Pfam" id="PF00400">
    <property type="entry name" value="WD40"/>
    <property type="match status" value="2"/>
</dbReference>
<dbReference type="SMART" id="SM00320">
    <property type="entry name" value="WD40"/>
    <property type="match status" value="6"/>
</dbReference>
<organism evidence="5 6">
    <name type="scientific">Aldrovandia affinis</name>
    <dbReference type="NCBI Taxonomy" id="143900"/>
    <lineage>
        <taxon>Eukaryota</taxon>
        <taxon>Metazoa</taxon>
        <taxon>Chordata</taxon>
        <taxon>Craniata</taxon>
        <taxon>Vertebrata</taxon>
        <taxon>Euteleostomi</taxon>
        <taxon>Actinopterygii</taxon>
        <taxon>Neopterygii</taxon>
        <taxon>Teleostei</taxon>
        <taxon>Notacanthiformes</taxon>
        <taxon>Halosauridae</taxon>
        <taxon>Aldrovandia</taxon>
    </lineage>
</organism>
<dbReference type="PROSITE" id="PS50294">
    <property type="entry name" value="WD_REPEATS_REGION"/>
    <property type="match status" value="2"/>
</dbReference>
<accession>A0AAD7RUV5</accession>
<keyword evidence="1 3" id="KW-0853">WD repeat</keyword>
<dbReference type="InterPro" id="IPR015943">
    <property type="entry name" value="WD40/YVTN_repeat-like_dom_sf"/>
</dbReference>
<dbReference type="PANTHER" id="PTHR19872:SF7">
    <property type="entry name" value="F-BOX AND WD REPEAT DOMAIN CONTAINING PROTEIN 10B-RELATED"/>
    <property type="match status" value="1"/>
</dbReference>
<dbReference type="Gene3D" id="2.130.10.10">
    <property type="entry name" value="YVTN repeat-like/Quinoprotein amine dehydrogenase"/>
    <property type="match status" value="1"/>
</dbReference>
<evidence type="ECO:0000313" key="6">
    <source>
        <dbReference type="Proteomes" id="UP001221898"/>
    </source>
</evidence>
<sequence length="421" mass="46550">MVENQAMIMQGSSTVCVSAPYSKVREVLVPVTENQKDVISEVRRVIHQPSGMCSVGVQHPLSLPTPASGQEPWRWRRGMCSVGHNILVLSNREDPARVVHFSGGQLVAVGSKDRLVRLLDVRAMRERSLAMQGHAGSVRAVHLCEDRGLVVSAGYDLSIRCWNLRTGACTMLLRGHFGTINCLDLHGNTLVSGAKDCRVKVWDLLTGRCHRRLRFRHDSPVQCVRVGLGLVLSSCDRGLLKLWDMEAGSLLKQIDTPQGSVKCLYLDQWHALSGGADGYVMAWSTRSDHAQSLMTYRHPREVLTLTFLFLRVITGCADGKIRVFDFLSGDCLRVIISNSQQSAVLSLHIHDNNIVINTSTSVMLFQFGRDGGGHSEPSEGERVDKAARDSPRGSEFRGYPYSPVRAQARRTDGLLQSEDVP</sequence>
<dbReference type="InterPro" id="IPR019775">
    <property type="entry name" value="WD40_repeat_CS"/>
</dbReference>
<comment type="caution">
    <text evidence="5">The sequence shown here is derived from an EMBL/GenBank/DDBJ whole genome shotgun (WGS) entry which is preliminary data.</text>
</comment>
<evidence type="ECO:0008006" key="7">
    <source>
        <dbReference type="Google" id="ProtNLM"/>
    </source>
</evidence>
<keyword evidence="6" id="KW-1185">Reference proteome</keyword>
<feature type="repeat" description="WD" evidence="3">
    <location>
        <begin position="131"/>
        <end position="172"/>
    </location>
</feature>
<evidence type="ECO:0000256" key="4">
    <source>
        <dbReference type="SAM" id="MobiDB-lite"/>
    </source>
</evidence>
<dbReference type="InterPro" id="IPR036322">
    <property type="entry name" value="WD40_repeat_dom_sf"/>
</dbReference>
<evidence type="ECO:0000313" key="5">
    <source>
        <dbReference type="EMBL" id="KAJ8390697.1"/>
    </source>
</evidence>
<dbReference type="SUPFAM" id="SSF50978">
    <property type="entry name" value="WD40 repeat-like"/>
    <property type="match status" value="1"/>
</dbReference>
<gene>
    <name evidence="5" type="ORF">AAFF_G00100770</name>
</gene>
<name>A0AAD7RUV5_9TELE</name>
<keyword evidence="2" id="KW-0677">Repeat</keyword>
<dbReference type="InterPro" id="IPR001680">
    <property type="entry name" value="WD40_rpt"/>
</dbReference>
<feature type="region of interest" description="Disordered" evidence="4">
    <location>
        <begin position="370"/>
        <end position="421"/>
    </location>
</feature>
<evidence type="ECO:0000256" key="3">
    <source>
        <dbReference type="PROSITE-ProRule" id="PRU00221"/>
    </source>
</evidence>
<dbReference type="InterPro" id="IPR051075">
    <property type="entry name" value="SCF_subunit_WD-repeat"/>
</dbReference>
<dbReference type="PANTHER" id="PTHR19872">
    <property type="entry name" value="UBIQUITIN LIGASE SPECIFICITY FACTOR/HREP PROTEIN"/>
    <property type="match status" value="1"/>
</dbReference>
<evidence type="ECO:0000256" key="1">
    <source>
        <dbReference type="ARBA" id="ARBA00022574"/>
    </source>
</evidence>
<dbReference type="Proteomes" id="UP001221898">
    <property type="component" value="Unassembled WGS sequence"/>
</dbReference>
<dbReference type="EMBL" id="JAINUG010000166">
    <property type="protein sequence ID" value="KAJ8390697.1"/>
    <property type="molecule type" value="Genomic_DNA"/>
</dbReference>
<reference evidence="5" key="1">
    <citation type="journal article" date="2023" name="Science">
        <title>Genome structures resolve the early diversification of teleost fishes.</title>
        <authorList>
            <person name="Parey E."/>
            <person name="Louis A."/>
            <person name="Montfort J."/>
            <person name="Bouchez O."/>
            <person name="Roques C."/>
            <person name="Iampietro C."/>
            <person name="Lluch J."/>
            <person name="Castinel A."/>
            <person name="Donnadieu C."/>
            <person name="Desvignes T."/>
            <person name="Floi Bucao C."/>
            <person name="Jouanno E."/>
            <person name="Wen M."/>
            <person name="Mejri S."/>
            <person name="Dirks R."/>
            <person name="Jansen H."/>
            <person name="Henkel C."/>
            <person name="Chen W.J."/>
            <person name="Zahm M."/>
            <person name="Cabau C."/>
            <person name="Klopp C."/>
            <person name="Thompson A.W."/>
            <person name="Robinson-Rechavi M."/>
            <person name="Braasch I."/>
            <person name="Lecointre G."/>
            <person name="Bobe J."/>
            <person name="Postlethwait J.H."/>
            <person name="Berthelot C."/>
            <person name="Roest Crollius H."/>
            <person name="Guiguen Y."/>
        </authorList>
    </citation>
    <scope>NUCLEOTIDE SEQUENCE</scope>
    <source>
        <strain evidence="5">NC1722</strain>
    </source>
</reference>
<evidence type="ECO:0000256" key="2">
    <source>
        <dbReference type="ARBA" id="ARBA00022737"/>
    </source>
</evidence>
<dbReference type="PROSITE" id="PS50082">
    <property type="entry name" value="WD_REPEATS_2"/>
    <property type="match status" value="2"/>
</dbReference>
<feature type="compositionally biased region" description="Basic and acidic residues" evidence="4">
    <location>
        <begin position="371"/>
        <end position="395"/>
    </location>
</feature>